<gene>
    <name evidence="3" type="ORF">KO481_21155</name>
</gene>
<evidence type="ECO:0000259" key="2">
    <source>
        <dbReference type="Pfam" id="PF13485"/>
    </source>
</evidence>
<dbReference type="Pfam" id="PF13485">
    <property type="entry name" value="Peptidase_MA_2"/>
    <property type="match status" value="1"/>
</dbReference>
<name>A0ABS6B1K4_9NOCA</name>
<evidence type="ECO:0000313" key="4">
    <source>
        <dbReference type="Proteomes" id="UP000733379"/>
    </source>
</evidence>
<dbReference type="EMBL" id="JAHKNI010000007">
    <property type="protein sequence ID" value="MBU3064028.1"/>
    <property type="molecule type" value="Genomic_DNA"/>
</dbReference>
<keyword evidence="1" id="KW-0472">Membrane</keyword>
<dbReference type="RefSeq" id="WP_215919049.1">
    <property type="nucleotide sequence ID" value="NZ_JAHKNI010000007.1"/>
</dbReference>
<keyword evidence="1" id="KW-0812">Transmembrane</keyword>
<dbReference type="Proteomes" id="UP000733379">
    <property type="component" value="Unassembled WGS sequence"/>
</dbReference>
<feature type="transmembrane region" description="Helical" evidence="1">
    <location>
        <begin position="20"/>
        <end position="39"/>
    </location>
</feature>
<protein>
    <recommendedName>
        <fullName evidence="2">Peptidase MA-like domain-containing protein</fullName>
    </recommendedName>
</protein>
<keyword evidence="1" id="KW-1133">Transmembrane helix</keyword>
<feature type="domain" description="Peptidase MA-like" evidence="2">
    <location>
        <begin position="191"/>
        <end position="330"/>
    </location>
</feature>
<accession>A0ABS6B1K4</accession>
<keyword evidence="4" id="KW-1185">Reference proteome</keyword>
<reference evidence="3 4" key="1">
    <citation type="submission" date="2021-06" db="EMBL/GenBank/DDBJ databases">
        <title>Actinomycetes sequencing.</title>
        <authorList>
            <person name="Shan Q."/>
        </authorList>
    </citation>
    <scope>NUCLEOTIDE SEQUENCE [LARGE SCALE GENOMIC DNA]</scope>
    <source>
        <strain evidence="3 4">NEAU-G5</strain>
    </source>
</reference>
<comment type="caution">
    <text evidence="3">The sequence shown here is derived from an EMBL/GenBank/DDBJ whole genome shotgun (WGS) entry which is preliminary data.</text>
</comment>
<evidence type="ECO:0000256" key="1">
    <source>
        <dbReference type="SAM" id="Phobius"/>
    </source>
</evidence>
<evidence type="ECO:0000313" key="3">
    <source>
        <dbReference type="EMBL" id="MBU3064028.1"/>
    </source>
</evidence>
<proteinExistence type="predicted"/>
<organism evidence="3 4">
    <name type="scientific">Nocardia albiluteola</name>
    <dbReference type="NCBI Taxonomy" id="2842303"/>
    <lineage>
        <taxon>Bacteria</taxon>
        <taxon>Bacillati</taxon>
        <taxon>Actinomycetota</taxon>
        <taxon>Actinomycetes</taxon>
        <taxon>Mycobacteriales</taxon>
        <taxon>Nocardiaceae</taxon>
        <taxon>Nocardia</taxon>
    </lineage>
</organism>
<dbReference type="InterPro" id="IPR039568">
    <property type="entry name" value="Peptidase_MA-like_dom"/>
</dbReference>
<sequence length="335" mass="35024">MTALTQVRGWLAAKRRFEFVATVATVIALTAIGGALVLLPRSALPLRPTPAAAEAAEPALPADPQLTELRRTMESYGPVVTQQVSDTDGRLSVVLGHPYQRADVDTLAGDIGAAVASVTQLWGTDWARAAVVAVASGPAEFAALTHATGEVSDQIAAASVSDPFVPGTRPTGQRVVFSAGAGHRLGADGLRDTLRHELTHVAARAVTVDGSPQWALEGFAEYSAHRGENRAFAQLAPTLTANARAAVLPADLPSDDAFAPAPGSNAALAYEQGWSANAFVADRYGEPKLVDFYRHMATGPKDAAALDGALRETLGIGHAGFVARWRDWIKSHATA</sequence>